<dbReference type="RefSeq" id="WP_107395162.1">
    <property type="nucleotide sequence ID" value="NZ_PHHF01000052.1"/>
</dbReference>
<evidence type="ECO:0000259" key="1">
    <source>
        <dbReference type="Pfam" id="PF10074"/>
    </source>
</evidence>
<dbReference type="EMBL" id="PHHF01000052">
    <property type="protein sequence ID" value="PTD19582.1"/>
    <property type="molecule type" value="Genomic_DNA"/>
</dbReference>
<feature type="domain" description="T6SS Transcription factor RovC-like DNA binding" evidence="1">
    <location>
        <begin position="38"/>
        <end position="145"/>
    </location>
</feature>
<dbReference type="Proteomes" id="UP000241206">
    <property type="component" value="Unassembled WGS sequence"/>
</dbReference>
<gene>
    <name evidence="2" type="ORF">CV103_13010</name>
</gene>
<name>A0A2T4HUW6_9SPHN</name>
<dbReference type="AlphaFoldDB" id="A0A2T4HUW6"/>
<protein>
    <recommendedName>
        <fullName evidence="1">T6SS Transcription factor RovC-like DNA binding domain-containing protein</fullName>
    </recommendedName>
</protein>
<reference evidence="2 3" key="1">
    <citation type="submission" date="2017-11" db="EMBL/GenBank/DDBJ databases">
        <title>Sphingomonas oleivorans sp. nov., isolated from oil-contaminated soil.</title>
        <authorList>
            <person name="Wang L."/>
            <person name="Chen L."/>
        </authorList>
    </citation>
    <scope>NUCLEOTIDE SEQUENCE [LARGE SCALE GENOMIC DNA]</scope>
    <source>
        <strain evidence="2 3">K101</strain>
    </source>
</reference>
<dbReference type="Pfam" id="PF10074">
    <property type="entry name" value="RovC_DNA-bd"/>
    <property type="match status" value="1"/>
</dbReference>
<evidence type="ECO:0000313" key="3">
    <source>
        <dbReference type="Proteomes" id="UP000241206"/>
    </source>
</evidence>
<accession>A0A2T4HUW6</accession>
<keyword evidence="3" id="KW-1185">Reference proteome</keyword>
<sequence length="147" mass="16582">MSLRFVDADGLHIVIGAGHDVIRLRFEPGLREPGSVILPSEPGERTRVQTSMWFLRWFRGRARGPSPEASKLTDFRKVRLLKLLRLLDMLRTGASAREIAEQLIDPSLGSLSAAAWTDCSERKKIGRWTVEAERLVDGGYRDLLQGR</sequence>
<comment type="caution">
    <text evidence="2">The sequence shown here is derived from an EMBL/GenBank/DDBJ whole genome shotgun (WGS) entry which is preliminary data.</text>
</comment>
<evidence type="ECO:0000313" key="2">
    <source>
        <dbReference type="EMBL" id="PTD19582.1"/>
    </source>
</evidence>
<organism evidence="2 3">
    <name type="scientific">Edaphosphingomonas fennica</name>
    <dbReference type="NCBI Taxonomy" id="114404"/>
    <lineage>
        <taxon>Bacteria</taxon>
        <taxon>Pseudomonadati</taxon>
        <taxon>Pseudomonadota</taxon>
        <taxon>Alphaproteobacteria</taxon>
        <taxon>Sphingomonadales</taxon>
        <taxon>Rhizorhabdaceae</taxon>
        <taxon>Edaphosphingomonas</taxon>
    </lineage>
</organism>
<proteinExistence type="predicted"/>
<dbReference type="InterPro" id="IPR018754">
    <property type="entry name" value="RovC-like_DNA-bd"/>
</dbReference>